<sequence length="375" mass="39365">MATDLNKGFRASAAKLLLQIVSCCTAPELAPHMAVVEEAIAKGIVDANPDARSITKKTYDVYIRRFSSRKDSLHSLIEPLHLSASNASVPAANKPISEGNSPTMTVFDDVESAAAAEAKDDASAPAISQEISSENSPAPATEQPVETAAVEDIVASATSGEPPAIQEQGSSSNLPTSGRTTPTEQSKNPDSKPAATRASTTDTAKTTAARAHRMHGLSFSSLKGSAGSSGPRTPHAVRPAARNIVTSRMEEALRGRPRARPRPKPVEKAAPTTRARRPVRTAATHADKSAAESPSRRMTLRSDTKIEPLTSLDDNVPGYLRATAASAHRTAELAGEQRSTRRRKREGSQEPSSEEPAAKATKTDAVAAASAVSSN</sequence>
<organism evidence="1 2">
    <name type="scientific">Linderina macrospora</name>
    <dbReference type="NCBI Taxonomy" id="4868"/>
    <lineage>
        <taxon>Eukaryota</taxon>
        <taxon>Fungi</taxon>
        <taxon>Fungi incertae sedis</taxon>
        <taxon>Zoopagomycota</taxon>
        <taxon>Kickxellomycotina</taxon>
        <taxon>Kickxellomycetes</taxon>
        <taxon>Kickxellales</taxon>
        <taxon>Kickxellaceae</taxon>
        <taxon>Linderina</taxon>
    </lineage>
</organism>
<proteinExistence type="predicted"/>
<dbReference type="EMBL" id="JANBPW010001481">
    <property type="protein sequence ID" value="KAJ1944345.1"/>
    <property type="molecule type" value="Genomic_DNA"/>
</dbReference>
<dbReference type="Proteomes" id="UP001150603">
    <property type="component" value="Unassembled WGS sequence"/>
</dbReference>
<protein>
    <submittedName>
        <fullName evidence="1">Uncharacterized protein</fullName>
    </submittedName>
</protein>
<keyword evidence="2" id="KW-1185">Reference proteome</keyword>
<comment type="caution">
    <text evidence="1">The sequence shown here is derived from an EMBL/GenBank/DDBJ whole genome shotgun (WGS) entry which is preliminary data.</text>
</comment>
<name>A0ACC1JAN5_9FUNG</name>
<reference evidence="1" key="1">
    <citation type="submission" date="2022-07" db="EMBL/GenBank/DDBJ databases">
        <title>Phylogenomic reconstructions and comparative analyses of Kickxellomycotina fungi.</title>
        <authorList>
            <person name="Reynolds N.K."/>
            <person name="Stajich J.E."/>
            <person name="Barry K."/>
            <person name="Grigoriev I.V."/>
            <person name="Crous P."/>
            <person name="Smith M.E."/>
        </authorList>
    </citation>
    <scope>NUCLEOTIDE SEQUENCE</scope>
    <source>
        <strain evidence="1">NRRL 5244</strain>
    </source>
</reference>
<accession>A0ACC1JAN5</accession>
<gene>
    <name evidence="1" type="ORF">FBU59_002626</name>
</gene>
<evidence type="ECO:0000313" key="2">
    <source>
        <dbReference type="Proteomes" id="UP001150603"/>
    </source>
</evidence>
<evidence type="ECO:0000313" key="1">
    <source>
        <dbReference type="EMBL" id="KAJ1944345.1"/>
    </source>
</evidence>